<name>A0A163VXB1_9FLAO</name>
<keyword evidence="3" id="KW-1185">Reference proteome</keyword>
<proteinExistence type="predicted"/>
<evidence type="ECO:0008006" key="4">
    <source>
        <dbReference type="Google" id="ProtNLM"/>
    </source>
</evidence>
<feature type="chain" id="PRO_5007846872" description="Outer membrane protein beta-barrel domain-containing protein" evidence="1">
    <location>
        <begin position="23"/>
        <end position="186"/>
    </location>
</feature>
<dbReference type="Proteomes" id="UP000076630">
    <property type="component" value="Unassembled WGS sequence"/>
</dbReference>
<sequence length="186" mass="20951">MKKTLCCAILAITALGITTVHAQEKPLEKHFEAGVHLLGVGISYEYPIIDQLTVLGKAQYQMGIFGNSDYVDYIASLSLGIESRYYYNYNKRVQKGKNVKHNAANFFSLGFDYMPDLLTSTSSSENIRVEKSSHLSPMWNIRRNIGQSNFNYEAGIGLDFYKIHYDNAPTENKTGPAIRLSIGYNF</sequence>
<protein>
    <recommendedName>
        <fullName evidence="4">Outer membrane protein beta-barrel domain-containing protein</fullName>
    </recommendedName>
</protein>
<keyword evidence="1" id="KW-0732">Signal</keyword>
<feature type="signal peptide" evidence="1">
    <location>
        <begin position="1"/>
        <end position="22"/>
    </location>
</feature>
<comment type="caution">
    <text evidence="2">The sequence shown here is derived from an EMBL/GenBank/DDBJ whole genome shotgun (WGS) entry which is preliminary data.</text>
</comment>
<evidence type="ECO:0000313" key="2">
    <source>
        <dbReference type="EMBL" id="KZE75536.1"/>
    </source>
</evidence>
<evidence type="ECO:0000256" key="1">
    <source>
        <dbReference type="SAM" id="SignalP"/>
    </source>
</evidence>
<dbReference type="AlphaFoldDB" id="A0A163VXB1"/>
<accession>A0A163VXB1</accession>
<dbReference type="EMBL" id="LQNU01000083">
    <property type="protein sequence ID" value="KZE75536.1"/>
    <property type="molecule type" value="Genomic_DNA"/>
</dbReference>
<reference evidence="2 3" key="1">
    <citation type="submission" date="2016-01" db="EMBL/GenBank/DDBJ databases">
        <title>Whole genome sequencing of Myroides marinus L41.</title>
        <authorList>
            <person name="Hong K.W."/>
        </authorList>
    </citation>
    <scope>NUCLEOTIDE SEQUENCE [LARGE SCALE GENOMIC DNA]</scope>
    <source>
        <strain evidence="2 3">L41</strain>
    </source>
</reference>
<organism evidence="2 3">
    <name type="scientific">Myroides marinus</name>
    <dbReference type="NCBI Taxonomy" id="703342"/>
    <lineage>
        <taxon>Bacteria</taxon>
        <taxon>Pseudomonadati</taxon>
        <taxon>Bacteroidota</taxon>
        <taxon>Flavobacteriia</taxon>
        <taxon>Flavobacteriales</taxon>
        <taxon>Flavobacteriaceae</taxon>
        <taxon>Myroides</taxon>
    </lineage>
</organism>
<evidence type="ECO:0000313" key="3">
    <source>
        <dbReference type="Proteomes" id="UP000076630"/>
    </source>
</evidence>
<dbReference type="OrthoDB" id="883248at2"/>
<gene>
    <name evidence="2" type="ORF">AV926_02010</name>
</gene>